<dbReference type="PANTHER" id="PTHR24104">
    <property type="entry name" value="E3 UBIQUITIN-PROTEIN LIGASE NHLRC1-RELATED"/>
    <property type="match status" value="1"/>
</dbReference>
<accession>A0AAV7JRS7</accession>
<dbReference type="GO" id="GO:0061630">
    <property type="term" value="F:ubiquitin protein ligase activity"/>
    <property type="evidence" value="ECO:0007669"/>
    <property type="project" value="TreeGrafter"/>
</dbReference>
<keyword evidence="1" id="KW-0677">Repeat</keyword>
<dbReference type="InterPro" id="IPR001258">
    <property type="entry name" value="NHL_repeat"/>
</dbReference>
<feature type="repeat" description="NHL" evidence="2">
    <location>
        <begin position="224"/>
        <end position="267"/>
    </location>
</feature>
<dbReference type="PANTHER" id="PTHR24104:SF46">
    <property type="entry name" value="TRIPARTITE MOTIF-CONTAINING PROTEIN 2-LIKE"/>
    <property type="match status" value="1"/>
</dbReference>
<feature type="repeat" description="NHL" evidence="2">
    <location>
        <begin position="320"/>
        <end position="356"/>
    </location>
</feature>
<evidence type="ECO:0000256" key="1">
    <source>
        <dbReference type="ARBA" id="ARBA00022737"/>
    </source>
</evidence>
<organism evidence="4 5">
    <name type="scientific">Oopsacas minuta</name>
    <dbReference type="NCBI Taxonomy" id="111878"/>
    <lineage>
        <taxon>Eukaryota</taxon>
        <taxon>Metazoa</taxon>
        <taxon>Porifera</taxon>
        <taxon>Hexactinellida</taxon>
        <taxon>Hexasterophora</taxon>
        <taxon>Lyssacinosida</taxon>
        <taxon>Leucopsacidae</taxon>
        <taxon>Oopsacas</taxon>
    </lineage>
</organism>
<dbReference type="AlphaFoldDB" id="A0AAV7JRS7"/>
<sequence>MEEEEELKSMVKQLSNAGNGSHPGNRINAINNQIQHMLSENNSKLLVLDWDLSLIQIIMDKFCKITVKKLDPTVQEHQEDIFTSNMNELSISEHNNPCWLPRETKLYPELPVKNSSIESQFSLILEQKYKKVSSRYSVSIGYKGGRIIPRGVSIDYSTNDMYVADYFNNRIVVFERNETYVCEFTHNKMLMPTGIHVSGEADRVYITSQGRNSVQAYKLNGTFLKEITHYGSSCGDFDNPAGITMDSSQRIYVCDQGRDRVVVFSNSLVFITVLTSQLTNPVDVAMCENDIAVLHHGDSEYCVSFFTRGGKFIREVVKQGPNKQKISSPLFFCIDSDGNIMITDTDNECVKIYRADGYHICNIEAAGISCIALLNDGYFVTLCNTDNDQIHISNISYQ</sequence>
<proteinExistence type="predicted"/>
<dbReference type="InterPro" id="IPR050952">
    <property type="entry name" value="TRIM-NHL_E3_ligases"/>
</dbReference>
<name>A0AAV7JRS7_9METZ</name>
<feature type="region of interest" description="Disordered" evidence="3">
    <location>
        <begin position="1"/>
        <end position="24"/>
    </location>
</feature>
<gene>
    <name evidence="4" type="ORF">LOD99_4857</name>
</gene>
<dbReference type="PROSITE" id="PS51125">
    <property type="entry name" value="NHL"/>
    <property type="match status" value="2"/>
</dbReference>
<dbReference type="SUPFAM" id="SSF101898">
    <property type="entry name" value="NHL repeat"/>
    <property type="match status" value="1"/>
</dbReference>
<dbReference type="CDD" id="cd05819">
    <property type="entry name" value="NHL"/>
    <property type="match status" value="1"/>
</dbReference>
<dbReference type="GO" id="GO:0000209">
    <property type="term" value="P:protein polyubiquitination"/>
    <property type="evidence" value="ECO:0007669"/>
    <property type="project" value="TreeGrafter"/>
</dbReference>
<evidence type="ECO:0000313" key="4">
    <source>
        <dbReference type="EMBL" id="KAI6651606.1"/>
    </source>
</evidence>
<dbReference type="Gene3D" id="2.120.10.30">
    <property type="entry name" value="TolB, C-terminal domain"/>
    <property type="match status" value="1"/>
</dbReference>
<keyword evidence="5" id="KW-1185">Reference proteome</keyword>
<evidence type="ECO:0000313" key="5">
    <source>
        <dbReference type="Proteomes" id="UP001165289"/>
    </source>
</evidence>
<dbReference type="EMBL" id="JAKMXF010000302">
    <property type="protein sequence ID" value="KAI6651606.1"/>
    <property type="molecule type" value="Genomic_DNA"/>
</dbReference>
<dbReference type="Pfam" id="PF01436">
    <property type="entry name" value="NHL"/>
    <property type="match status" value="1"/>
</dbReference>
<dbReference type="GO" id="GO:0043161">
    <property type="term" value="P:proteasome-mediated ubiquitin-dependent protein catabolic process"/>
    <property type="evidence" value="ECO:0007669"/>
    <property type="project" value="TreeGrafter"/>
</dbReference>
<evidence type="ECO:0000256" key="3">
    <source>
        <dbReference type="SAM" id="MobiDB-lite"/>
    </source>
</evidence>
<protein>
    <submittedName>
        <fullName evidence="4">NHL repeat containing protein</fullName>
    </submittedName>
</protein>
<dbReference type="InterPro" id="IPR011042">
    <property type="entry name" value="6-blade_b-propeller_TolB-like"/>
</dbReference>
<evidence type="ECO:0000256" key="2">
    <source>
        <dbReference type="PROSITE-ProRule" id="PRU00504"/>
    </source>
</evidence>
<comment type="caution">
    <text evidence="4">The sequence shown here is derived from an EMBL/GenBank/DDBJ whole genome shotgun (WGS) entry which is preliminary data.</text>
</comment>
<dbReference type="Proteomes" id="UP001165289">
    <property type="component" value="Unassembled WGS sequence"/>
</dbReference>
<reference evidence="4 5" key="1">
    <citation type="journal article" date="2023" name="BMC Biol.">
        <title>The compact genome of the sponge Oopsacas minuta (Hexactinellida) is lacking key metazoan core genes.</title>
        <authorList>
            <person name="Santini S."/>
            <person name="Schenkelaars Q."/>
            <person name="Jourda C."/>
            <person name="Duchesne M."/>
            <person name="Belahbib H."/>
            <person name="Rocher C."/>
            <person name="Selva M."/>
            <person name="Riesgo A."/>
            <person name="Vervoort M."/>
            <person name="Leys S.P."/>
            <person name="Kodjabachian L."/>
            <person name="Le Bivic A."/>
            <person name="Borchiellini C."/>
            <person name="Claverie J.M."/>
            <person name="Renard E."/>
        </authorList>
    </citation>
    <scope>NUCLEOTIDE SEQUENCE [LARGE SCALE GENOMIC DNA]</scope>
    <source>
        <strain evidence="4">SPO-2</strain>
    </source>
</reference>